<accession>A0A1H7C4H2</accession>
<evidence type="ECO:0000313" key="2">
    <source>
        <dbReference type="Proteomes" id="UP000199403"/>
    </source>
</evidence>
<reference evidence="2" key="1">
    <citation type="submission" date="2016-10" db="EMBL/GenBank/DDBJ databases">
        <authorList>
            <person name="Varghese N."/>
            <person name="Submissions S."/>
        </authorList>
    </citation>
    <scope>NUCLEOTIDE SEQUENCE [LARGE SCALE GENOMIC DNA]</scope>
    <source>
        <strain evidence="2">IBRC-M 10761</strain>
    </source>
</reference>
<proteinExistence type="predicted"/>
<protein>
    <submittedName>
        <fullName evidence="1">Uncharacterized protein</fullName>
    </submittedName>
</protein>
<dbReference type="EMBL" id="FNZH01000017">
    <property type="protein sequence ID" value="SEJ81520.1"/>
    <property type="molecule type" value="Genomic_DNA"/>
</dbReference>
<sequence length="510" mass="59582">MAALQYLNYARNHPYLKELVNDEERRYEPFYRLGERVKDKVVELLRIRGSGENELSEYIPFLNNDPGEVKQNHQTNLKILGWPDDQWPFAEDSTILRSFWYCYAKFKYDGKFRYNSFVKLDILDLLSQFVGLRDFEEFVRVEFSCPDGLVIALVNNTTIKDDQIKDNLKLLLLNLIENENLPISGNINGAGGQRIPSANTFSEAKEIAIEDKADLVIFVNGTAGDFVSLNCHAFNEVWAQYHGSWEKKIKIHEIINDEDKVLQKKIQHTLYWCLSHLYFFKRRLQLSCDYLTKAKRLKLDTIEVPFRLGVLQDLLEKPNIAKTEYLRLLTQIGVEDAAIQLKHLIETNENQPTNNGNYIKIEGNMIKLDDIYIGLSVDHVEKNMMYFEIVRTKLFSLLREKLPRDAYERTLNKITKNSKLDGLAEKYKPMFGEAFFEMGMVLIEKFQKGEDVDLDDICNCFEKAVSVCTKERIHTYCFEFFGKFDYLQKIKNVILENHQNRSNILGIYSL</sequence>
<dbReference type="RefSeq" id="WP_092178893.1">
    <property type="nucleotide sequence ID" value="NZ_FNZH01000017.1"/>
</dbReference>
<gene>
    <name evidence="1" type="ORF">SAMN05192553_1174</name>
</gene>
<evidence type="ECO:0000313" key="1">
    <source>
        <dbReference type="EMBL" id="SEJ81520.1"/>
    </source>
</evidence>
<dbReference type="AlphaFoldDB" id="A0A1H7C4H2"/>
<organism evidence="1 2">
    <name type="scientific">Cyclobacterium xiamenense</name>
    <dbReference type="NCBI Taxonomy" id="1297121"/>
    <lineage>
        <taxon>Bacteria</taxon>
        <taxon>Pseudomonadati</taxon>
        <taxon>Bacteroidota</taxon>
        <taxon>Cytophagia</taxon>
        <taxon>Cytophagales</taxon>
        <taxon>Cyclobacteriaceae</taxon>
        <taxon>Cyclobacterium</taxon>
    </lineage>
</organism>
<keyword evidence="2" id="KW-1185">Reference proteome</keyword>
<dbReference type="OrthoDB" id="10012007at2"/>
<name>A0A1H7C4H2_9BACT</name>
<dbReference type="Proteomes" id="UP000199403">
    <property type="component" value="Unassembled WGS sequence"/>
</dbReference>